<dbReference type="EMBL" id="CYYV01000003">
    <property type="protein sequence ID" value="CUN80025.1"/>
    <property type="molecule type" value="Genomic_DNA"/>
</dbReference>
<accession>A0A173ZXS1</accession>
<organism evidence="2 5">
    <name type="scientific">Fusicatenibacter saccharivorans</name>
    <dbReference type="NCBI Taxonomy" id="1150298"/>
    <lineage>
        <taxon>Bacteria</taxon>
        <taxon>Bacillati</taxon>
        <taxon>Bacillota</taxon>
        <taxon>Clostridia</taxon>
        <taxon>Lachnospirales</taxon>
        <taxon>Lachnospiraceae</taxon>
        <taxon>Fusicatenibacter</taxon>
    </lineage>
</organism>
<feature type="domain" description="DUF3786" evidence="1">
    <location>
        <begin position="28"/>
        <end position="216"/>
    </location>
</feature>
<dbReference type="Proteomes" id="UP001199915">
    <property type="component" value="Unassembled WGS sequence"/>
</dbReference>
<evidence type="ECO:0000313" key="3">
    <source>
        <dbReference type="EMBL" id="MCG4764434.1"/>
    </source>
</evidence>
<evidence type="ECO:0000259" key="1">
    <source>
        <dbReference type="Pfam" id="PF12654"/>
    </source>
</evidence>
<sequence>MAVDLNYEKDSKERIPYEHYLEVYQNADPKEISSRCDVPYDAEKQEFTVSLMGVSYRISWPEYNVFHIGDDGSVSPIIGWYPLEKKPNAKILVLRYLTEGGAAPSTGKFLTYREIPWGEVYFKQFQGRCLFRLAFGFGGKLDAFREIMERVGAQAISSGDVGYELEFMKGLFVRLILWAGDDEFPPSAQILFSDNFPAAFTQGEDMAVVGDVTIDMLKALAAK</sequence>
<dbReference type="AlphaFoldDB" id="A0A173ZXS1"/>
<evidence type="ECO:0000313" key="2">
    <source>
        <dbReference type="EMBL" id="CUN80025.1"/>
    </source>
</evidence>
<name>A0A173ZXS1_9FIRM</name>
<gene>
    <name evidence="2" type="ORF">ERS852406_00708</name>
    <name evidence="4" type="ORF">G5B05_00035</name>
    <name evidence="3" type="ORF">L0N21_02700</name>
</gene>
<dbReference type="EMBL" id="JAKNFS010000003">
    <property type="protein sequence ID" value="MCG4764434.1"/>
    <property type="molecule type" value="Genomic_DNA"/>
</dbReference>
<dbReference type="InterPro" id="IPR024264">
    <property type="entry name" value="DUF3786"/>
</dbReference>
<proteinExistence type="predicted"/>
<dbReference type="Pfam" id="PF12654">
    <property type="entry name" value="DUF3786"/>
    <property type="match status" value="1"/>
</dbReference>
<keyword evidence="6" id="KW-1185">Reference proteome</keyword>
<reference evidence="4 6" key="2">
    <citation type="journal article" date="2020" name="Cell Host Microbe">
        <title>Functional and Genomic Variation between Human-Derived Isolates of Lachnospiraceae Reveals Inter- and Intra-Species Diversity.</title>
        <authorList>
            <person name="Sorbara M.T."/>
            <person name="Littmann E.R."/>
            <person name="Fontana E."/>
            <person name="Moody T.U."/>
            <person name="Kohout C.E."/>
            <person name="Gjonbalaj M."/>
            <person name="Eaton V."/>
            <person name="Seok R."/>
            <person name="Leiner I.M."/>
            <person name="Pamer E.G."/>
        </authorList>
    </citation>
    <scope>NUCLEOTIDE SEQUENCE [LARGE SCALE GENOMIC DNA]</scope>
    <source>
        <strain evidence="4 6">MSK.14.54</strain>
    </source>
</reference>
<evidence type="ECO:0000313" key="5">
    <source>
        <dbReference type="Proteomes" id="UP000095706"/>
    </source>
</evidence>
<dbReference type="EMBL" id="JAAITQ010000001">
    <property type="protein sequence ID" value="NSE14840.1"/>
    <property type="molecule type" value="Genomic_DNA"/>
</dbReference>
<dbReference type="Proteomes" id="UP000768180">
    <property type="component" value="Unassembled WGS sequence"/>
</dbReference>
<reference evidence="4" key="3">
    <citation type="submission" date="2020-02" db="EMBL/GenBank/DDBJ databases">
        <authorList>
            <person name="Littmann E."/>
            <person name="Sorbara M."/>
        </authorList>
    </citation>
    <scope>NUCLEOTIDE SEQUENCE</scope>
    <source>
        <strain evidence="4">MSK.14.54</strain>
    </source>
</reference>
<evidence type="ECO:0000313" key="6">
    <source>
        <dbReference type="Proteomes" id="UP000768180"/>
    </source>
</evidence>
<dbReference type="Proteomes" id="UP000095706">
    <property type="component" value="Unassembled WGS sequence"/>
</dbReference>
<reference evidence="2 5" key="1">
    <citation type="submission" date="2015-09" db="EMBL/GenBank/DDBJ databases">
        <authorList>
            <consortium name="Pathogen Informatics"/>
        </authorList>
    </citation>
    <scope>NUCLEOTIDE SEQUENCE [LARGE SCALE GENOMIC DNA]</scope>
    <source>
        <strain evidence="2 5">2789STDY5608849</strain>
    </source>
</reference>
<dbReference type="RefSeq" id="WP_055226447.1">
    <property type="nucleotide sequence ID" value="NZ_CAXSRP010000001.1"/>
</dbReference>
<evidence type="ECO:0000313" key="4">
    <source>
        <dbReference type="EMBL" id="NSE14840.1"/>
    </source>
</evidence>
<protein>
    <submittedName>
        <fullName evidence="3">DUF3786 domain-containing protein</fullName>
    </submittedName>
    <submittedName>
        <fullName evidence="2">Domain of uncharacterized function (DUF3786)</fullName>
    </submittedName>
</protein>
<reference evidence="3" key="4">
    <citation type="submission" date="2022-01" db="EMBL/GenBank/DDBJ databases">
        <title>Collection of gut derived symbiotic bacterial strains cultured from healthy donors.</title>
        <authorList>
            <person name="Lin H."/>
            <person name="Kohout C."/>
            <person name="Waligurski E."/>
            <person name="Pamer E.G."/>
        </authorList>
    </citation>
    <scope>NUCLEOTIDE SEQUENCE</scope>
    <source>
        <strain evidence="3">DFI.5.49</strain>
    </source>
</reference>